<dbReference type="EMBL" id="JAFKCU010000003">
    <property type="protein sequence ID" value="MBN7816641.1"/>
    <property type="molecule type" value="Genomic_DNA"/>
</dbReference>
<protein>
    <submittedName>
        <fullName evidence="1">DUF4221 family protein</fullName>
    </submittedName>
</protein>
<keyword evidence="2" id="KW-1185">Reference proteome</keyword>
<sequence length="438" mass="49848">MQHLFAEEIAVSFYSFSFIDLPHFAMLPKLSDSYSSSPQKGFSIPDSSFPNQPDTKRKYWLILVIPVLISLLFSCSESSNVSETEVEAYQLDTVKIDSKDRNLDIRMNLMFSGVDPNRKFLLNFNQFDMSIDEIDLEAETFAKSYPLEAEGPNGVGPMVVGVQVLNDSLFFTKSFVISSILNKQGQVKERIAWEEAKDAEGNNLPQYPRRYEWVSESDPDKIAALSYDIQNKKVYLDILNRSTGTVKRVDADPENTYNKYLLLSDDQINFRDPAIKLSGNGDHFLVSHEYSNEILVVDLNGDVKQLAQPESQLIPAKAEVPGEPLYKTSEQSRDAYMNLVGQVRYEPVVWDGQTERYYRLAAQKVFEEIKEEGSEEIQTITKTKVFVTVLDANFKLLSVIPVKELSKEEVKYFAKDGKLWVAQNLDDELSFIVISIPK</sequence>
<dbReference type="Pfam" id="PF13970">
    <property type="entry name" value="DUF4221"/>
    <property type="match status" value="1"/>
</dbReference>
<comment type="caution">
    <text evidence="1">The sequence shown here is derived from an EMBL/GenBank/DDBJ whole genome shotgun (WGS) entry which is preliminary data.</text>
</comment>
<organism evidence="1 2">
    <name type="scientific">Algoriphagus pacificus</name>
    <dbReference type="NCBI Taxonomy" id="2811234"/>
    <lineage>
        <taxon>Bacteria</taxon>
        <taxon>Pseudomonadati</taxon>
        <taxon>Bacteroidota</taxon>
        <taxon>Cytophagia</taxon>
        <taxon>Cytophagales</taxon>
        <taxon>Cyclobacteriaceae</taxon>
        <taxon>Algoriphagus</taxon>
    </lineage>
</organism>
<evidence type="ECO:0000313" key="2">
    <source>
        <dbReference type="Proteomes" id="UP000664480"/>
    </source>
</evidence>
<name>A0ABS3CJH0_9BACT</name>
<dbReference type="InterPro" id="IPR025316">
    <property type="entry name" value="DUF4221"/>
</dbReference>
<evidence type="ECO:0000313" key="1">
    <source>
        <dbReference type="EMBL" id="MBN7816641.1"/>
    </source>
</evidence>
<reference evidence="1 2" key="1">
    <citation type="submission" date="2021-03" db="EMBL/GenBank/DDBJ databases">
        <title>novel species isolated from a fishpond in China.</title>
        <authorList>
            <person name="Lu H."/>
            <person name="Cai Z."/>
        </authorList>
    </citation>
    <scope>NUCLEOTIDE SEQUENCE [LARGE SCALE GENOMIC DNA]</scope>
    <source>
        <strain evidence="1 2">YJ13C</strain>
    </source>
</reference>
<dbReference type="Proteomes" id="UP000664480">
    <property type="component" value="Unassembled WGS sequence"/>
</dbReference>
<proteinExistence type="predicted"/>
<dbReference type="RefSeq" id="WP_206587313.1">
    <property type="nucleotide sequence ID" value="NZ_JAFKCU010000003.1"/>
</dbReference>
<accession>A0ABS3CJH0</accession>
<gene>
    <name evidence="1" type="ORF">J0A69_14425</name>
</gene>